<dbReference type="InParanoid" id="A0A409XP71"/>
<protein>
    <recommendedName>
        <fullName evidence="3">F-box domain-containing protein</fullName>
    </recommendedName>
</protein>
<name>A0A409XP71_PSICY</name>
<proteinExistence type="predicted"/>
<dbReference type="AlphaFoldDB" id="A0A409XP71"/>
<gene>
    <name evidence="1" type="ORF">CVT25_010357</name>
</gene>
<evidence type="ECO:0008006" key="3">
    <source>
        <dbReference type="Google" id="ProtNLM"/>
    </source>
</evidence>
<dbReference type="InterPro" id="IPR032675">
    <property type="entry name" value="LRR_dom_sf"/>
</dbReference>
<keyword evidence="2" id="KW-1185">Reference proteome</keyword>
<evidence type="ECO:0000313" key="1">
    <source>
        <dbReference type="EMBL" id="PPQ92524.1"/>
    </source>
</evidence>
<comment type="caution">
    <text evidence="1">The sequence shown here is derived from an EMBL/GenBank/DDBJ whole genome shotgun (WGS) entry which is preliminary data.</text>
</comment>
<dbReference type="Proteomes" id="UP000283269">
    <property type="component" value="Unassembled WGS sequence"/>
</dbReference>
<accession>A0A409XP71</accession>
<dbReference type="EMBL" id="NHYD01001028">
    <property type="protein sequence ID" value="PPQ92524.1"/>
    <property type="molecule type" value="Genomic_DNA"/>
</dbReference>
<evidence type="ECO:0000313" key="2">
    <source>
        <dbReference type="Proteomes" id="UP000283269"/>
    </source>
</evidence>
<dbReference type="OrthoDB" id="3039255at2759"/>
<organism evidence="1 2">
    <name type="scientific">Psilocybe cyanescens</name>
    <dbReference type="NCBI Taxonomy" id="93625"/>
    <lineage>
        <taxon>Eukaryota</taxon>
        <taxon>Fungi</taxon>
        <taxon>Dikarya</taxon>
        <taxon>Basidiomycota</taxon>
        <taxon>Agaricomycotina</taxon>
        <taxon>Agaricomycetes</taxon>
        <taxon>Agaricomycetidae</taxon>
        <taxon>Agaricales</taxon>
        <taxon>Agaricineae</taxon>
        <taxon>Strophariaceae</taxon>
        <taxon>Psilocybe</taxon>
    </lineage>
</organism>
<dbReference type="SUPFAM" id="SSF52047">
    <property type="entry name" value="RNI-like"/>
    <property type="match status" value="1"/>
</dbReference>
<dbReference type="Gene3D" id="3.80.10.10">
    <property type="entry name" value="Ribonuclease Inhibitor"/>
    <property type="match status" value="1"/>
</dbReference>
<sequence>MAPTSLKLSTLHPKALKRHRLSTVASPSCAKLPYDIWLYITSFLDCKTVRKLYSINRELFDIAMDERYREACIGYHSTDPAMGPLSAPRIKHLLFQSGAPYGEKQTERRLHQRVIKSIRFSIYESNMEHNISKAIKVAPKMTSVTALSIWLDRIRDPWHYASKREILRQGWPVFGPKLRTLVLHTPLEDIPDILNGVTFFPQLENFSINITITFRTSDPTALLCRTILPLVNNHRTTLKALSLESWKERIDLSLFLSQLSDMPNLLDIHLLQIFDGVEVMDTTGLCRFLSAHNSQLRHLGLHFMQRYAIESSWKDWIVCTPAVRDISKSPITFYKHYIWRKTPPLHTIAHDAYNLFSQYIYQIHFPNLESFDLGVPELSCPYSPKTIPYLQKHLHNLTSLSVVTCSFTYERITLLLSQPKGVSYRIRKLHLYIEFLCPELLLFLAKKLPNLVYLVLYCQDFSPHKDQQVEVAARTTEVLLSLSLFFWLLETSIDIFLKFCRVMQATVFPGWNLYYFNIRFLAMLSPAEEEKRQISKAILTALPNLEFICDESREKILDYEEKSEGKI</sequence>
<reference evidence="1 2" key="1">
    <citation type="journal article" date="2018" name="Evol. Lett.">
        <title>Horizontal gene cluster transfer increased hallucinogenic mushroom diversity.</title>
        <authorList>
            <person name="Reynolds H.T."/>
            <person name="Vijayakumar V."/>
            <person name="Gluck-Thaler E."/>
            <person name="Korotkin H.B."/>
            <person name="Matheny P.B."/>
            <person name="Slot J.C."/>
        </authorList>
    </citation>
    <scope>NUCLEOTIDE SEQUENCE [LARGE SCALE GENOMIC DNA]</scope>
    <source>
        <strain evidence="1 2">2631</strain>
    </source>
</reference>